<dbReference type="EMBL" id="JGZU01000015">
    <property type="protein sequence ID" value="KFJ05380.1"/>
    <property type="molecule type" value="Genomic_DNA"/>
</dbReference>
<dbReference type="Pfam" id="PF01509">
    <property type="entry name" value="TruB_N"/>
    <property type="match status" value="1"/>
</dbReference>
<dbReference type="GO" id="GO:0031119">
    <property type="term" value="P:tRNA pseudouridine synthesis"/>
    <property type="evidence" value="ECO:0007669"/>
    <property type="project" value="UniProtKB-UniRule"/>
</dbReference>
<dbReference type="Proteomes" id="UP000029080">
    <property type="component" value="Unassembled WGS sequence"/>
</dbReference>
<feature type="domain" description="Pseudouridine synthase II N-terminal" evidence="6">
    <location>
        <begin position="30"/>
        <end position="199"/>
    </location>
</feature>
<comment type="similarity">
    <text evidence="2 5">Belongs to the pseudouridine synthase TruB family. Type 1 subfamily.</text>
</comment>
<dbReference type="HAMAP" id="MF_01080">
    <property type="entry name" value="TruB_bact"/>
    <property type="match status" value="1"/>
</dbReference>
<dbReference type="EC" id="5.4.99.25" evidence="5"/>
<feature type="active site" description="Nucleophile" evidence="5">
    <location>
        <position position="45"/>
    </location>
</feature>
<evidence type="ECO:0000259" key="8">
    <source>
        <dbReference type="Pfam" id="PF16198"/>
    </source>
</evidence>
<comment type="function">
    <text evidence="5">Responsible for synthesis of pseudouridine from uracil-55 in the psi GC loop of transfer RNAs.</text>
</comment>
<dbReference type="eggNOG" id="COG0130">
    <property type="taxonomic scope" value="Bacteria"/>
</dbReference>
<dbReference type="GO" id="GO:0160148">
    <property type="term" value="F:tRNA pseudouridine(55) synthase activity"/>
    <property type="evidence" value="ECO:0007669"/>
    <property type="project" value="UniProtKB-EC"/>
</dbReference>
<keyword evidence="4 5" id="KW-0413">Isomerase</keyword>
<dbReference type="PANTHER" id="PTHR13767:SF2">
    <property type="entry name" value="PSEUDOURIDYLATE SYNTHASE TRUB1"/>
    <property type="match status" value="1"/>
</dbReference>
<evidence type="ECO:0000313" key="9">
    <source>
        <dbReference type="EMBL" id="KFJ05380.1"/>
    </source>
</evidence>
<keyword evidence="3 5" id="KW-0819">tRNA processing</keyword>
<dbReference type="CDD" id="cd02573">
    <property type="entry name" value="PseudoU_synth_EcTruB"/>
    <property type="match status" value="1"/>
</dbReference>
<dbReference type="InterPro" id="IPR002501">
    <property type="entry name" value="PsdUridine_synth_N"/>
</dbReference>
<dbReference type="GO" id="GO:0003723">
    <property type="term" value="F:RNA binding"/>
    <property type="evidence" value="ECO:0007669"/>
    <property type="project" value="InterPro"/>
</dbReference>
<protein>
    <recommendedName>
        <fullName evidence="5">tRNA pseudouridine synthase B</fullName>
        <ecNumber evidence="5">5.4.99.25</ecNumber>
    </recommendedName>
    <alternativeName>
        <fullName evidence="5">tRNA pseudouridine(55) synthase</fullName>
        <shortName evidence="5">Psi55 synthase</shortName>
    </alternativeName>
    <alternativeName>
        <fullName evidence="5">tRNA pseudouridylate synthase</fullName>
    </alternativeName>
    <alternativeName>
        <fullName evidence="5">tRNA-uridine isomerase</fullName>
    </alternativeName>
</protein>
<comment type="catalytic activity">
    <reaction evidence="1 5">
        <text>uridine(55) in tRNA = pseudouridine(55) in tRNA</text>
        <dbReference type="Rhea" id="RHEA:42532"/>
        <dbReference type="Rhea" id="RHEA-COMP:10101"/>
        <dbReference type="Rhea" id="RHEA-COMP:10102"/>
        <dbReference type="ChEBI" id="CHEBI:65314"/>
        <dbReference type="ChEBI" id="CHEBI:65315"/>
        <dbReference type="EC" id="5.4.99.25"/>
    </reaction>
</comment>
<gene>
    <name evidence="5" type="primary">truB</name>
    <name evidence="9" type="ORF">BITS_0040</name>
</gene>
<name>A0A087EC79_9BIFI</name>
<dbReference type="InterPro" id="IPR036974">
    <property type="entry name" value="PUA_sf"/>
</dbReference>
<accession>A0A087EC79</accession>
<dbReference type="Gene3D" id="3.30.2350.10">
    <property type="entry name" value="Pseudouridine synthase"/>
    <property type="match status" value="1"/>
</dbReference>
<evidence type="ECO:0000259" key="7">
    <source>
        <dbReference type="Pfam" id="PF09142"/>
    </source>
</evidence>
<evidence type="ECO:0000256" key="1">
    <source>
        <dbReference type="ARBA" id="ARBA00000385"/>
    </source>
</evidence>
<evidence type="ECO:0000313" key="10">
    <source>
        <dbReference type="Proteomes" id="UP000029080"/>
    </source>
</evidence>
<evidence type="ECO:0000256" key="4">
    <source>
        <dbReference type="ARBA" id="ARBA00023235"/>
    </source>
</evidence>
<reference evidence="9 10" key="1">
    <citation type="submission" date="2014-03" db="EMBL/GenBank/DDBJ databases">
        <title>Genomics of Bifidobacteria.</title>
        <authorList>
            <person name="Ventura M."/>
            <person name="Milani C."/>
            <person name="Lugli G.A."/>
        </authorList>
    </citation>
    <scope>NUCLEOTIDE SEQUENCE [LARGE SCALE GENOMIC DNA]</scope>
    <source>
        <strain evidence="9 10">JCM 13495</strain>
    </source>
</reference>
<feature type="domain" description="tRNA pseudouridine synthase II TruB subfamily 2 C-terminal" evidence="7">
    <location>
        <begin position="282"/>
        <end position="336"/>
    </location>
</feature>
<keyword evidence="10" id="KW-1185">Reference proteome</keyword>
<dbReference type="RefSeq" id="WP_026641523.1">
    <property type="nucleotide sequence ID" value="NZ_JAXEUP010000038.1"/>
</dbReference>
<dbReference type="PANTHER" id="PTHR13767">
    <property type="entry name" value="TRNA-PSEUDOURIDINE SYNTHASE"/>
    <property type="match status" value="1"/>
</dbReference>
<evidence type="ECO:0000256" key="2">
    <source>
        <dbReference type="ARBA" id="ARBA00005642"/>
    </source>
</evidence>
<dbReference type="AlphaFoldDB" id="A0A087EC79"/>
<evidence type="ECO:0000259" key="6">
    <source>
        <dbReference type="Pfam" id="PF01509"/>
    </source>
</evidence>
<dbReference type="NCBIfam" id="TIGR00431">
    <property type="entry name" value="TruB"/>
    <property type="match status" value="1"/>
</dbReference>
<dbReference type="InterPro" id="IPR014780">
    <property type="entry name" value="tRNA_psdUridine_synth_TruB"/>
</dbReference>
<dbReference type="Pfam" id="PF09142">
    <property type="entry name" value="TruB_C"/>
    <property type="match status" value="1"/>
</dbReference>
<organism evidence="9 10">
    <name type="scientific">Bifidobacterium tsurumiense</name>
    <dbReference type="NCBI Taxonomy" id="356829"/>
    <lineage>
        <taxon>Bacteria</taxon>
        <taxon>Bacillati</taxon>
        <taxon>Actinomycetota</taxon>
        <taxon>Actinomycetes</taxon>
        <taxon>Bifidobacteriales</taxon>
        <taxon>Bifidobacteriaceae</taxon>
        <taxon>Bifidobacterium</taxon>
    </lineage>
</organism>
<sequence length="338" mass="36579">MTGVSQHDSGLLLVDKPQGVTSHDVVAAVRSALHMKKVGHAGTLDPMATGMLVIGFGYATRLLNYLVEHSKTYEATIRLGQSTTTDDAEGDIVSQTASLSPNAIALLADAQGMRLAAENAIRKHFLGDIEQVPSSFSAIKIHGQRAYDLARSGEQVELQARPITISEFEVLDVRQGIAENEQAVVDLDVRVSCSSGTYIRALARDLGAELLVGGHLTRLRRIRVGRFDIQDSKVLTAHTESRLITGKDGSQITRNKIVLECDRDTIREYAIPMLDSVKRSMNTIEITDSQAQDLRYGRRIAAVVGELSAAYMPHTGDVVAIIEADGDGMAKPVTVFTA</sequence>
<evidence type="ECO:0000256" key="3">
    <source>
        <dbReference type="ARBA" id="ARBA00022694"/>
    </source>
</evidence>
<proteinExistence type="inferred from homology"/>
<dbReference type="GO" id="GO:1990481">
    <property type="term" value="P:mRNA pseudouridine synthesis"/>
    <property type="evidence" value="ECO:0007669"/>
    <property type="project" value="TreeGrafter"/>
</dbReference>
<dbReference type="Pfam" id="PF16198">
    <property type="entry name" value="TruB_C_2"/>
    <property type="match status" value="1"/>
</dbReference>
<dbReference type="Gene3D" id="2.30.130.10">
    <property type="entry name" value="PUA domain"/>
    <property type="match status" value="1"/>
</dbReference>
<dbReference type="SUPFAM" id="SSF55120">
    <property type="entry name" value="Pseudouridine synthase"/>
    <property type="match status" value="1"/>
</dbReference>
<dbReference type="STRING" id="356829.BITS_0040"/>
<dbReference type="InterPro" id="IPR015225">
    <property type="entry name" value="tRNA_psdUridine_synth_fam2_C"/>
</dbReference>
<feature type="domain" description="tRNA pseudouridylate synthase B C-terminal" evidence="8">
    <location>
        <begin position="200"/>
        <end position="238"/>
    </location>
</feature>
<comment type="caution">
    <text evidence="9">The sequence shown here is derived from an EMBL/GenBank/DDBJ whole genome shotgun (WGS) entry which is preliminary data.</text>
</comment>
<evidence type="ECO:0000256" key="5">
    <source>
        <dbReference type="HAMAP-Rule" id="MF_01080"/>
    </source>
</evidence>
<dbReference type="InterPro" id="IPR032819">
    <property type="entry name" value="TruB_C"/>
</dbReference>
<dbReference type="InterPro" id="IPR020103">
    <property type="entry name" value="PsdUridine_synth_cat_dom_sf"/>
</dbReference>